<accession>A0ABZ2PDB4</accession>
<feature type="domain" description="Calcineurin-like phosphoesterase" evidence="1">
    <location>
        <begin position="182"/>
        <end position="377"/>
    </location>
</feature>
<dbReference type="SUPFAM" id="SSF52540">
    <property type="entry name" value="P-loop containing nucleoside triphosphate hydrolases"/>
    <property type="match status" value="1"/>
</dbReference>
<keyword evidence="4" id="KW-1185">Reference proteome</keyword>
<feature type="domain" description="Polynucleotide kinase-phosphatase ligase" evidence="2">
    <location>
        <begin position="464"/>
        <end position="823"/>
    </location>
</feature>
<name>A0ABZ2PDB4_9NOCA</name>
<organism evidence="3 4">
    <name type="scientific">Rhodococcus sovatensis</name>
    <dbReference type="NCBI Taxonomy" id="1805840"/>
    <lineage>
        <taxon>Bacteria</taxon>
        <taxon>Bacillati</taxon>
        <taxon>Actinomycetota</taxon>
        <taxon>Actinomycetes</taxon>
        <taxon>Mycobacteriales</taxon>
        <taxon>Nocardiaceae</taxon>
        <taxon>Rhodococcus</taxon>
    </lineage>
</organism>
<dbReference type="InterPro" id="IPR029052">
    <property type="entry name" value="Metallo-depent_PP-like"/>
</dbReference>
<dbReference type="CDD" id="cd07423">
    <property type="entry name" value="MPP_Prp_like"/>
    <property type="match status" value="1"/>
</dbReference>
<dbReference type="SUPFAM" id="SSF56300">
    <property type="entry name" value="Metallo-dependent phosphatases"/>
    <property type="match status" value="1"/>
</dbReference>
<dbReference type="InterPro" id="IPR004843">
    <property type="entry name" value="Calcineurin-like_PHP"/>
</dbReference>
<reference evidence="3 4" key="1">
    <citation type="submission" date="2024-03" db="EMBL/GenBank/DDBJ databases">
        <title>Natural products discovery in diverse microorganisms through a two-stage MS feature dereplication strategy.</title>
        <authorList>
            <person name="Zhang R."/>
        </authorList>
    </citation>
    <scope>NUCLEOTIDE SEQUENCE [LARGE SCALE GENOMIC DNA]</scope>
    <source>
        <strain evidence="3 4">18930</strain>
    </source>
</reference>
<dbReference type="GO" id="GO:0016301">
    <property type="term" value="F:kinase activity"/>
    <property type="evidence" value="ECO:0007669"/>
    <property type="project" value="UniProtKB-KW"/>
</dbReference>
<proteinExistence type="predicted"/>
<dbReference type="InterPro" id="IPR032380">
    <property type="entry name" value="PNKP_ligase_dom"/>
</dbReference>
<dbReference type="Pfam" id="PF13671">
    <property type="entry name" value="AAA_33"/>
    <property type="match status" value="1"/>
</dbReference>
<dbReference type="Gene3D" id="3.60.21.10">
    <property type="match status" value="1"/>
</dbReference>
<dbReference type="Gene3D" id="3.40.50.300">
    <property type="entry name" value="P-loop containing nucleotide triphosphate hydrolases"/>
    <property type="match status" value="1"/>
</dbReference>
<dbReference type="Pfam" id="PF16542">
    <property type="entry name" value="PNKP_ligase"/>
    <property type="match status" value="1"/>
</dbReference>
<dbReference type="Proteomes" id="UP001432000">
    <property type="component" value="Chromosome"/>
</dbReference>
<evidence type="ECO:0000313" key="3">
    <source>
        <dbReference type="EMBL" id="WXG66856.1"/>
    </source>
</evidence>
<dbReference type="InterPro" id="IPR024028">
    <property type="entry name" value="PNKP_bac"/>
</dbReference>
<dbReference type="Gene3D" id="3.30.470.30">
    <property type="entry name" value="DNA ligase/mRNA capping enzyme"/>
    <property type="match status" value="2"/>
</dbReference>
<evidence type="ECO:0000259" key="1">
    <source>
        <dbReference type="Pfam" id="PF00149"/>
    </source>
</evidence>
<dbReference type="NCBIfam" id="TIGR04075">
    <property type="entry name" value="bacter_Pnkp"/>
    <property type="match status" value="1"/>
</dbReference>
<dbReference type="PANTHER" id="PTHR42850">
    <property type="entry name" value="METALLOPHOSPHOESTERASE"/>
    <property type="match status" value="1"/>
</dbReference>
<keyword evidence="3" id="KW-0418">Kinase</keyword>
<sequence>MTQYELPDLSLVVLVGISGSGKSSFAAQHFGPYETVSSDTCRGIVSDDPNQQSATKDAFELLEFIVAKRLAAGRLTVVDATNVQPAARKAFVKLAREHDVLPVAVVLDVPESVCAQRNAAREDRSFGRDVLRRQHQQLTRSMRGLSKEGFRAVHVLDGTDAVTEATFVRTPLRSDRRTTEGPFDVIGDIHGCLGELTTLLTTLGYRVRRDDDGRAIGAVPPDGRTAVFLGDFVDRGPDSAGVLRLVMGMVGSGGALAVPGNHEHKLVQALRGRKVNVSHGLAETLAQLAAETDEFRREVLEFCDGLVAHLVLDSGRLVVAHAGLIEKYHNRASGRVRSFALYGDTTGETDEFGLPVRYPWAQDYRGSAMVLYGHTPIPEAEWLNNTMCLDTGCVFGGKLTALRYPERDIVSVPAEKQWYAPAKPLNQFVREENSLDLSDVLGPTGVETSLRGRVSIRAENAAGALEVMSRFAVAPEWLKYLPPTMAPCPSSTRDGYLEYPTEAFDAYRRVGVTEVICEEKHMGSRVVLVLHRGGDGIAYTRTGRQVFDDGLTRELVTAADEGFAAAGMWEELDARWVIVDCELMPWSVKAEGLIRTQYASVGAAARADLEAERSVLERAAARGLSVADRQERNSRRRDGIAKFTDAYRGYVWPTVGLDGVSLAPFQILATDRGVHVDRPHLWHLGVADRLAEARPDVFTTTRRIVVDLASEESVANGAWWWEDLTSDGGEGMVVKPAANRPTGKVQPGIKVRGRDYLRLIYGPDYTEPDALTALRDRNLAHKQSMALREYALGVEALERAVRGEPLWRVHQAVFAVLAMESEPVDPRL</sequence>
<dbReference type="Pfam" id="PF00149">
    <property type="entry name" value="Metallophos"/>
    <property type="match status" value="1"/>
</dbReference>
<gene>
    <name evidence="3" type="ORF">WDS16_16435</name>
</gene>
<dbReference type="RefSeq" id="WP_338886296.1">
    <property type="nucleotide sequence ID" value="NZ_CP147846.1"/>
</dbReference>
<keyword evidence="3" id="KW-0808">Transferase</keyword>
<dbReference type="InterPro" id="IPR050126">
    <property type="entry name" value="Ap4A_hydrolase"/>
</dbReference>
<protein>
    <submittedName>
        <fullName evidence="3">Polynucleotide kinase-phosphatase</fullName>
    </submittedName>
</protein>
<evidence type="ECO:0000259" key="2">
    <source>
        <dbReference type="Pfam" id="PF16542"/>
    </source>
</evidence>
<dbReference type="InterPro" id="IPR027417">
    <property type="entry name" value="P-loop_NTPase"/>
</dbReference>
<dbReference type="PANTHER" id="PTHR42850:SF7">
    <property type="entry name" value="BIS(5'-NUCLEOSYL)-TETRAPHOSPHATASE PRPE [ASYMMETRICAL]"/>
    <property type="match status" value="1"/>
</dbReference>
<dbReference type="InterPro" id="IPR041780">
    <property type="entry name" value="MPP_PrpE-like"/>
</dbReference>
<dbReference type="SUPFAM" id="SSF56091">
    <property type="entry name" value="DNA ligase/mRNA capping enzyme, catalytic domain"/>
    <property type="match status" value="1"/>
</dbReference>
<evidence type="ECO:0000313" key="4">
    <source>
        <dbReference type="Proteomes" id="UP001432000"/>
    </source>
</evidence>
<dbReference type="EMBL" id="CP147846">
    <property type="protein sequence ID" value="WXG66856.1"/>
    <property type="molecule type" value="Genomic_DNA"/>
</dbReference>